<feature type="region of interest" description="Disordered" evidence="1">
    <location>
        <begin position="126"/>
        <end position="195"/>
    </location>
</feature>
<name>A0AAV8ADD9_9EUKA</name>
<comment type="caution">
    <text evidence="2">The sequence shown here is derived from an EMBL/GenBank/DDBJ whole genome shotgun (WGS) entry which is preliminary data.</text>
</comment>
<evidence type="ECO:0000256" key="1">
    <source>
        <dbReference type="SAM" id="MobiDB-lite"/>
    </source>
</evidence>
<organism evidence="2 3">
    <name type="scientific">Anaeramoeba flamelloides</name>
    <dbReference type="NCBI Taxonomy" id="1746091"/>
    <lineage>
        <taxon>Eukaryota</taxon>
        <taxon>Metamonada</taxon>
        <taxon>Anaeramoebidae</taxon>
        <taxon>Anaeramoeba</taxon>
    </lineage>
</organism>
<accession>A0AAV8ADD9</accession>
<feature type="compositionally biased region" description="Basic residues" evidence="1">
    <location>
        <begin position="146"/>
        <end position="170"/>
    </location>
</feature>
<evidence type="ECO:0000313" key="2">
    <source>
        <dbReference type="EMBL" id="KAJ3451888.1"/>
    </source>
</evidence>
<feature type="compositionally biased region" description="Basic and acidic residues" evidence="1">
    <location>
        <begin position="179"/>
        <end position="195"/>
    </location>
</feature>
<reference evidence="2" key="1">
    <citation type="submission" date="2022-08" db="EMBL/GenBank/DDBJ databases">
        <title>Novel sulphate-reducing endosymbionts in the free-living metamonad Anaeramoeba.</title>
        <authorList>
            <person name="Jerlstrom-Hultqvist J."/>
            <person name="Cepicka I."/>
            <person name="Gallot-Lavallee L."/>
            <person name="Salas-Leiva D."/>
            <person name="Curtis B.A."/>
            <person name="Zahonova K."/>
            <person name="Pipaliya S."/>
            <person name="Dacks J."/>
            <person name="Roger A.J."/>
        </authorList>
    </citation>
    <scope>NUCLEOTIDE SEQUENCE</scope>
    <source>
        <strain evidence="2">Busselton2</strain>
    </source>
</reference>
<evidence type="ECO:0000313" key="3">
    <source>
        <dbReference type="Proteomes" id="UP001146793"/>
    </source>
</evidence>
<feature type="region of interest" description="Disordered" evidence="1">
    <location>
        <begin position="335"/>
        <end position="358"/>
    </location>
</feature>
<dbReference type="AlphaFoldDB" id="A0AAV8ADD9"/>
<proteinExistence type="predicted"/>
<dbReference type="EMBL" id="JANTQA010000008">
    <property type="protein sequence ID" value="KAJ3451888.1"/>
    <property type="molecule type" value="Genomic_DNA"/>
</dbReference>
<protein>
    <submittedName>
        <fullName evidence="2">Uncharacterized protein</fullName>
    </submittedName>
</protein>
<feature type="compositionally biased region" description="Basic residues" evidence="1">
    <location>
        <begin position="273"/>
        <end position="290"/>
    </location>
</feature>
<sequence>MNKYSFSAELACQDLVKIQDDFKGVTSFSERLNKLQKWRPNCIKGLPPRYLRKEYVKDKNKALLPTKVKIKRDCITDLVLLCSKGKKTIERGLSTFFKKYFSLKNVSNYSREWLIFAPQKEFLKMQKKQKKKKKLDEQQNQPKQLTKLKRSKRSKASSQKKRSNKLKNKKNSNPSTNQQRDKLVMKSQEKKSQDPKYQKKIFFKNFGGFSSLEECPLKIDQSEKSGKINFCKNLNGGLEYYTSLHLKEQLSNENTKKLNISLLDLQKLEKKFQSQKRRRNKRKLKKTKKKLLQEPICKKTKHNSKKKAQRRKRFKKKIVLCNNYQKFLKEKENLQGERDLKQEQKQEPKYEQTQGQEVKQEQLKLIDDYENEAGQIPSQIQDHIHLQLKQNQENEDAEDWHKFDTNDGKQNLGFKIEETLEMFSIPILDSSPSTVQVDNSNKGLQFILEADDLFTEEFPNLKNGFAPFMDDIFDDFDSNLIPFPNDESQFGFY</sequence>
<gene>
    <name evidence="2" type="ORF">M0812_03646</name>
</gene>
<feature type="compositionally biased region" description="Basic and acidic residues" evidence="1">
    <location>
        <begin position="335"/>
        <end position="350"/>
    </location>
</feature>
<dbReference type="Proteomes" id="UP001146793">
    <property type="component" value="Unassembled WGS sequence"/>
</dbReference>
<feature type="region of interest" description="Disordered" evidence="1">
    <location>
        <begin position="272"/>
        <end position="294"/>
    </location>
</feature>